<proteinExistence type="predicted"/>
<evidence type="ECO:0000313" key="2">
    <source>
        <dbReference type="EMBL" id="KAF5228039.1"/>
    </source>
</evidence>
<comment type="caution">
    <text evidence="2">The sequence shown here is derived from an EMBL/GenBank/DDBJ whole genome shotgun (WGS) entry which is preliminary data.</text>
</comment>
<keyword evidence="3" id="KW-1185">Reference proteome</keyword>
<keyword evidence="1" id="KW-0732">Signal</keyword>
<dbReference type="EMBL" id="JAAMOD010000513">
    <property type="protein sequence ID" value="KAF5228039.1"/>
    <property type="molecule type" value="Genomic_DNA"/>
</dbReference>
<dbReference type="Proteomes" id="UP000537989">
    <property type="component" value="Unassembled WGS sequence"/>
</dbReference>
<feature type="signal peptide" evidence="1">
    <location>
        <begin position="1"/>
        <end position="22"/>
    </location>
</feature>
<evidence type="ECO:0000256" key="1">
    <source>
        <dbReference type="SAM" id="SignalP"/>
    </source>
</evidence>
<reference evidence="2 3" key="1">
    <citation type="submission" date="2020-02" db="EMBL/GenBank/DDBJ databases">
        <title>Identification and distribution of gene clusters putatively required for synthesis of sphingolipid metabolism inhibitors in phylogenetically diverse species of the filamentous fungus Fusarium.</title>
        <authorList>
            <person name="Kim H.-S."/>
            <person name="Busman M."/>
            <person name="Brown D.W."/>
            <person name="Divon H."/>
            <person name="Uhlig S."/>
            <person name="Proctor R.H."/>
        </authorList>
    </citation>
    <scope>NUCLEOTIDE SEQUENCE [LARGE SCALE GENOMIC DNA]</scope>
    <source>
        <strain evidence="2 3">NRRL 2903</strain>
    </source>
</reference>
<feature type="chain" id="PRO_5042883022" evidence="1">
    <location>
        <begin position="23"/>
        <end position="142"/>
    </location>
</feature>
<name>A0AAN5YZ04_FUSAU</name>
<accession>A0AAN5YZ04</accession>
<protein>
    <submittedName>
        <fullName evidence="2">Uncharacterized protein</fullName>
    </submittedName>
</protein>
<sequence>MRYLQNIVLLISFLGAVPAVLAAAPSTESYGVEIAQPNGILTPSAADAKLPQDIQPQDVAEDNDDEEDDLTGNDGAAVLAQLESRARIKCLTRGRPGKRCYHSQCAGNKQCKVNALGNCVFKLSQKKRPLGCSQCLCYRSSL</sequence>
<organism evidence="2 3">
    <name type="scientific">Fusarium austroamericanum</name>
    <dbReference type="NCBI Taxonomy" id="282268"/>
    <lineage>
        <taxon>Eukaryota</taxon>
        <taxon>Fungi</taxon>
        <taxon>Dikarya</taxon>
        <taxon>Ascomycota</taxon>
        <taxon>Pezizomycotina</taxon>
        <taxon>Sordariomycetes</taxon>
        <taxon>Hypocreomycetidae</taxon>
        <taxon>Hypocreales</taxon>
        <taxon>Nectriaceae</taxon>
        <taxon>Fusarium</taxon>
    </lineage>
</organism>
<dbReference type="AlphaFoldDB" id="A0AAN5YZ04"/>
<gene>
    <name evidence="2" type="ORF">FAUST_11360</name>
</gene>
<evidence type="ECO:0000313" key="3">
    <source>
        <dbReference type="Proteomes" id="UP000537989"/>
    </source>
</evidence>